<gene>
    <name evidence="2" type="ORF">OHK93_007918</name>
</gene>
<name>A0AA43TUK1_9LECA</name>
<protein>
    <submittedName>
        <fullName evidence="2">Uncharacterized protein</fullName>
    </submittedName>
</protein>
<dbReference type="Proteomes" id="UP001161017">
    <property type="component" value="Unassembled WGS sequence"/>
</dbReference>
<evidence type="ECO:0000313" key="3">
    <source>
        <dbReference type="Proteomes" id="UP001161017"/>
    </source>
</evidence>
<feature type="compositionally biased region" description="Polar residues" evidence="1">
    <location>
        <begin position="46"/>
        <end position="63"/>
    </location>
</feature>
<dbReference type="AlphaFoldDB" id="A0AA43TUK1"/>
<feature type="region of interest" description="Disordered" evidence="1">
    <location>
        <begin position="1"/>
        <end position="63"/>
    </location>
</feature>
<comment type="caution">
    <text evidence="2">The sequence shown here is derived from an EMBL/GenBank/DDBJ whole genome shotgun (WGS) entry which is preliminary data.</text>
</comment>
<organism evidence="2 3">
    <name type="scientific">Ramalina farinacea</name>
    <dbReference type="NCBI Taxonomy" id="258253"/>
    <lineage>
        <taxon>Eukaryota</taxon>
        <taxon>Fungi</taxon>
        <taxon>Dikarya</taxon>
        <taxon>Ascomycota</taxon>
        <taxon>Pezizomycotina</taxon>
        <taxon>Lecanoromycetes</taxon>
        <taxon>OSLEUM clade</taxon>
        <taxon>Lecanoromycetidae</taxon>
        <taxon>Lecanorales</taxon>
        <taxon>Lecanorineae</taxon>
        <taxon>Ramalinaceae</taxon>
        <taxon>Ramalina</taxon>
    </lineage>
</organism>
<reference evidence="2" key="1">
    <citation type="journal article" date="2023" name="Genome Biol. Evol.">
        <title>First Whole Genome Sequence and Flow Cytometry Genome Size Data for the Lichen-Forming Fungus Ramalina farinacea (Ascomycota).</title>
        <authorList>
            <person name="Llewellyn T."/>
            <person name="Mian S."/>
            <person name="Hill R."/>
            <person name="Leitch I.J."/>
            <person name="Gaya E."/>
        </authorList>
    </citation>
    <scope>NUCLEOTIDE SEQUENCE</scope>
    <source>
        <strain evidence="2">LIQ254RAFAR</strain>
    </source>
</reference>
<accession>A0AA43TUK1</accession>
<dbReference type="EMBL" id="JAPUFD010000008">
    <property type="protein sequence ID" value="MDI1488643.1"/>
    <property type="molecule type" value="Genomic_DNA"/>
</dbReference>
<evidence type="ECO:0000313" key="2">
    <source>
        <dbReference type="EMBL" id="MDI1488643.1"/>
    </source>
</evidence>
<evidence type="ECO:0000256" key="1">
    <source>
        <dbReference type="SAM" id="MobiDB-lite"/>
    </source>
</evidence>
<feature type="compositionally biased region" description="Low complexity" evidence="1">
    <location>
        <begin position="1"/>
        <end position="45"/>
    </location>
</feature>
<keyword evidence="3" id="KW-1185">Reference proteome</keyword>
<proteinExistence type="predicted"/>
<sequence>MSTSTAKATSLSTSASKPTTLSTSTAKNATSASTAKSSSTTSSANQSISGNNAAKGSSSPSATGFTSTTNSTICAAIKTQRSQVQDKISTMQGSGHQVTSFIQGEWAAVNEGAAQQNAMLQEIKFYYDQNSQGTMPQFIMGYETMLKMLGITQGLNASLTDDPPAGWYVIVDPAPAPRQAFRQKDIYLGGIAALTSLALQDWNSPARPTVFLEPAFPSPLRIYVGTITGLVAPVKNAVWSMSDTLSHYSEHPEIGFEETVFSTYQDDIRILKGAWLSVNRPVPPLAPSLAGGGAVNLSSVESSSVGASQGDVSNNISLVLPVAASSPGPSVIPSNAGTSRTPFNITVPDATTNEEIILSFDFNSNAPRLTPKSVYLALAGFLDHVASRPNTNRVVTERVTDADELTLVVLERHATDRRGRGLFVYGQAKGLPRALAALLTHEALFVTGHIDVFNGEGVVLLATMTLEKGPRWQAQSVADGNEMVDVA</sequence>